<dbReference type="AlphaFoldDB" id="A0A844FRV5"/>
<feature type="chain" id="PRO_5032307252" description="SipW-cognate class signal peptide" evidence="1">
    <location>
        <begin position="26"/>
        <end position="229"/>
    </location>
</feature>
<evidence type="ECO:0000313" key="3">
    <source>
        <dbReference type="Proteomes" id="UP000442619"/>
    </source>
</evidence>
<protein>
    <recommendedName>
        <fullName evidence="4">SipW-cognate class signal peptide</fullName>
    </recommendedName>
</protein>
<proteinExistence type="predicted"/>
<sequence length="229" mass="25078">MKNNHKKLIASIALVGTMAAGGTFALLQTTTNTAVNNFTSNQKISGALFEDSFKGNGVTNTEKDKFKDDDDASVEHIKGGTWNEYLPTQEQAKDPKIKIYKGNVESRVAMKLTCYLDNDGNGTIEDTEKISYDVLKDNLATIKTNGADGFNTTNWEQDEKDPSIFYYIGTLKPTATEGATTEALFDSVRINDNVTAPKAFKIEAKGYAVQAVGTDTNQSYKTALKELMK</sequence>
<evidence type="ECO:0008006" key="4">
    <source>
        <dbReference type="Google" id="ProtNLM"/>
    </source>
</evidence>
<dbReference type="EMBL" id="VUNM01000001">
    <property type="protein sequence ID" value="MST88139.1"/>
    <property type="molecule type" value="Genomic_DNA"/>
</dbReference>
<feature type="signal peptide" evidence="1">
    <location>
        <begin position="1"/>
        <end position="25"/>
    </location>
</feature>
<evidence type="ECO:0000313" key="2">
    <source>
        <dbReference type="EMBL" id="MST88139.1"/>
    </source>
</evidence>
<name>A0A844FRV5_9FIRM</name>
<keyword evidence="1" id="KW-0732">Signal</keyword>
<gene>
    <name evidence="2" type="ORF">FYJ79_00755</name>
</gene>
<accession>A0A844FRV5</accession>
<organism evidence="2 3">
    <name type="scientific">Sharpea porci</name>
    <dbReference type="NCBI Taxonomy" id="2652286"/>
    <lineage>
        <taxon>Bacteria</taxon>
        <taxon>Bacillati</taxon>
        <taxon>Bacillota</taxon>
        <taxon>Erysipelotrichia</taxon>
        <taxon>Erysipelotrichales</taxon>
        <taxon>Coprobacillaceae</taxon>
        <taxon>Sharpea</taxon>
    </lineage>
</organism>
<dbReference type="RefSeq" id="WP_154514080.1">
    <property type="nucleotide sequence ID" value="NZ_VUNM01000001.1"/>
</dbReference>
<reference evidence="2 3" key="1">
    <citation type="submission" date="2019-08" db="EMBL/GenBank/DDBJ databases">
        <title>In-depth cultivation of the pig gut microbiome towards novel bacterial diversity and tailored functional studies.</title>
        <authorList>
            <person name="Wylensek D."/>
            <person name="Hitch T.C.A."/>
            <person name="Clavel T."/>
        </authorList>
    </citation>
    <scope>NUCLEOTIDE SEQUENCE [LARGE SCALE GENOMIC DNA]</scope>
    <source>
        <strain evidence="2 3">CA-Schmier-601-WT-3</strain>
    </source>
</reference>
<dbReference type="Proteomes" id="UP000442619">
    <property type="component" value="Unassembled WGS sequence"/>
</dbReference>
<keyword evidence="3" id="KW-1185">Reference proteome</keyword>
<evidence type="ECO:0000256" key="1">
    <source>
        <dbReference type="SAM" id="SignalP"/>
    </source>
</evidence>
<comment type="caution">
    <text evidence="2">The sequence shown here is derived from an EMBL/GenBank/DDBJ whole genome shotgun (WGS) entry which is preliminary data.</text>
</comment>